<comment type="caution">
    <text evidence="2">The sequence shown here is derived from an EMBL/GenBank/DDBJ whole genome shotgun (WGS) entry which is preliminary data.</text>
</comment>
<gene>
    <name evidence="2" type="ORF">LCGC14_1861080</name>
</gene>
<name>A0A0F9GVY8_9ZZZZ</name>
<dbReference type="EMBL" id="LAZR01018834">
    <property type="protein sequence ID" value="KKL94801.1"/>
    <property type="molecule type" value="Genomic_DNA"/>
</dbReference>
<dbReference type="SUPFAM" id="SSF53756">
    <property type="entry name" value="UDP-Glycosyltransferase/glycogen phosphorylase"/>
    <property type="match status" value="1"/>
</dbReference>
<sequence length="104" mass="11501">LVNAGVYFNPSIMSPIPMSLLEAAAVGTPIVSTAYCEPGNIFENNVHGIFSNDPVELRSGIQYMLDNPVDAKRMADNARKVVEELFNPAQFIEAWSEVFKKVVR</sequence>
<accession>A0A0F9GVY8</accession>
<evidence type="ECO:0000259" key="1">
    <source>
        <dbReference type="Pfam" id="PF00534"/>
    </source>
</evidence>
<feature type="non-terminal residue" evidence="2">
    <location>
        <position position="1"/>
    </location>
</feature>
<dbReference type="Pfam" id="PF00534">
    <property type="entry name" value="Glycos_transf_1"/>
    <property type="match status" value="1"/>
</dbReference>
<proteinExistence type="predicted"/>
<dbReference type="PANTHER" id="PTHR12526">
    <property type="entry name" value="GLYCOSYLTRANSFERASE"/>
    <property type="match status" value="1"/>
</dbReference>
<reference evidence="2" key="1">
    <citation type="journal article" date="2015" name="Nature">
        <title>Complex archaea that bridge the gap between prokaryotes and eukaryotes.</title>
        <authorList>
            <person name="Spang A."/>
            <person name="Saw J.H."/>
            <person name="Jorgensen S.L."/>
            <person name="Zaremba-Niedzwiedzka K."/>
            <person name="Martijn J."/>
            <person name="Lind A.E."/>
            <person name="van Eijk R."/>
            <person name="Schleper C."/>
            <person name="Guy L."/>
            <person name="Ettema T.J."/>
        </authorList>
    </citation>
    <scope>NUCLEOTIDE SEQUENCE</scope>
</reference>
<dbReference type="Gene3D" id="3.40.50.2000">
    <property type="entry name" value="Glycogen Phosphorylase B"/>
    <property type="match status" value="1"/>
</dbReference>
<organism evidence="2">
    <name type="scientific">marine sediment metagenome</name>
    <dbReference type="NCBI Taxonomy" id="412755"/>
    <lineage>
        <taxon>unclassified sequences</taxon>
        <taxon>metagenomes</taxon>
        <taxon>ecological metagenomes</taxon>
    </lineage>
</organism>
<dbReference type="GO" id="GO:0016757">
    <property type="term" value="F:glycosyltransferase activity"/>
    <property type="evidence" value="ECO:0007669"/>
    <property type="project" value="InterPro"/>
</dbReference>
<dbReference type="AlphaFoldDB" id="A0A0F9GVY8"/>
<dbReference type="InterPro" id="IPR001296">
    <property type="entry name" value="Glyco_trans_1"/>
</dbReference>
<protein>
    <recommendedName>
        <fullName evidence="1">Glycosyl transferase family 1 domain-containing protein</fullName>
    </recommendedName>
</protein>
<dbReference type="PANTHER" id="PTHR12526:SF630">
    <property type="entry name" value="GLYCOSYLTRANSFERASE"/>
    <property type="match status" value="1"/>
</dbReference>
<evidence type="ECO:0000313" key="2">
    <source>
        <dbReference type="EMBL" id="KKL94801.1"/>
    </source>
</evidence>
<feature type="domain" description="Glycosyl transferase family 1" evidence="1">
    <location>
        <begin position="3"/>
        <end position="80"/>
    </location>
</feature>